<protein>
    <recommendedName>
        <fullName evidence="1">Endonuclease/exonuclease/phosphatase domain-containing protein</fullName>
    </recommendedName>
</protein>
<dbReference type="Pfam" id="PF03372">
    <property type="entry name" value="Exo_endo_phos"/>
    <property type="match status" value="1"/>
</dbReference>
<dbReference type="PANTHER" id="PTHR14859">
    <property type="entry name" value="CALCOFLUOR WHITE HYPERSENSITIVE PROTEIN PRECURSOR"/>
    <property type="match status" value="1"/>
</dbReference>
<sequence length="325" mass="35030">MMALSLRPIPVGLQSSYGEIIMAQPIQVTCERKAIFRFYKIAVGVCFGLMPALAMANPAGCLDAPAVLASPTLTVASLNVAHGRRQSFNQLLLSRQAIESNLGLVAAQLQNSGAEVVALQEADAASGWSGDFDHVQLLAGSAGLPCYFHGLHDQSRLSSYGTALLSRYALFQTASQTFAPSWPTKPKGFVVSRLHWNPNDKLDSALEVVLVSLHLDFSRASVRNSQAAELIAALQDVTGPLVVMGDFNAEWAESDSAVRTLAQALSLQAYEPEVGNQGTYVGKHKRLDWILISSQLKFVNHRVIPEVVSDHLTVVAELALVEVLL</sequence>
<name>A0ABT3TKH5_9GAMM</name>
<gene>
    <name evidence="2" type="ORF">EYC98_18275</name>
</gene>
<dbReference type="InterPro" id="IPR036691">
    <property type="entry name" value="Endo/exonu/phosph_ase_sf"/>
</dbReference>
<evidence type="ECO:0000313" key="3">
    <source>
        <dbReference type="Proteomes" id="UP001143362"/>
    </source>
</evidence>
<proteinExistence type="predicted"/>
<reference evidence="2" key="1">
    <citation type="submission" date="2019-02" db="EMBL/GenBank/DDBJ databases">
        <authorList>
            <person name="Li S.-H."/>
        </authorList>
    </citation>
    <scope>NUCLEOTIDE SEQUENCE</scope>
    <source>
        <strain evidence="2">IMCC14734</strain>
    </source>
</reference>
<dbReference type="EMBL" id="SHNN01000004">
    <property type="protein sequence ID" value="MCX2982813.1"/>
    <property type="molecule type" value="Genomic_DNA"/>
</dbReference>
<dbReference type="SUPFAM" id="SSF56219">
    <property type="entry name" value="DNase I-like"/>
    <property type="match status" value="1"/>
</dbReference>
<feature type="domain" description="Endonuclease/exonuclease/phosphatase" evidence="1">
    <location>
        <begin position="101"/>
        <end position="311"/>
    </location>
</feature>
<evidence type="ECO:0000259" key="1">
    <source>
        <dbReference type="Pfam" id="PF03372"/>
    </source>
</evidence>
<dbReference type="PANTHER" id="PTHR14859:SF15">
    <property type="entry name" value="ENDONUCLEASE_EXONUCLEASE_PHOSPHATASE DOMAIN-CONTAINING PROTEIN"/>
    <property type="match status" value="1"/>
</dbReference>
<accession>A0ABT3TKH5</accession>
<dbReference type="Proteomes" id="UP001143362">
    <property type="component" value="Unassembled WGS sequence"/>
</dbReference>
<dbReference type="InterPro" id="IPR051916">
    <property type="entry name" value="GPI-anchor_lipid_remodeler"/>
</dbReference>
<keyword evidence="3" id="KW-1185">Reference proteome</keyword>
<dbReference type="Gene3D" id="3.60.10.10">
    <property type="entry name" value="Endonuclease/exonuclease/phosphatase"/>
    <property type="match status" value="1"/>
</dbReference>
<comment type="caution">
    <text evidence="2">The sequence shown here is derived from an EMBL/GenBank/DDBJ whole genome shotgun (WGS) entry which is preliminary data.</text>
</comment>
<dbReference type="InterPro" id="IPR005135">
    <property type="entry name" value="Endo/exonuclease/phosphatase"/>
</dbReference>
<evidence type="ECO:0000313" key="2">
    <source>
        <dbReference type="EMBL" id="MCX2982813.1"/>
    </source>
</evidence>
<organism evidence="2 3">
    <name type="scientific">Candidatus Litorirhabdus singularis</name>
    <dbReference type="NCBI Taxonomy" id="2518993"/>
    <lineage>
        <taxon>Bacteria</taxon>
        <taxon>Pseudomonadati</taxon>
        <taxon>Pseudomonadota</taxon>
        <taxon>Gammaproteobacteria</taxon>
        <taxon>Cellvibrionales</taxon>
        <taxon>Halieaceae</taxon>
        <taxon>Candidatus Litorirhabdus</taxon>
    </lineage>
</organism>